<dbReference type="Gene3D" id="1.10.3270.10">
    <property type="entry name" value="HMGR, N-terminal domain"/>
    <property type="match status" value="1"/>
</dbReference>
<dbReference type="PRINTS" id="PR00071">
    <property type="entry name" value="HMGCOARDTASE"/>
</dbReference>
<dbReference type="Pfam" id="PF00368">
    <property type="entry name" value="HMG-CoA_red"/>
    <property type="match status" value="1"/>
</dbReference>
<sequence>MTAVPSPPAEPAVPMLAGRDDDEKIESVVACNTPSYSLESALGDCLRAAAIRREALRRTTGRGLDGLPLEGFDYASILGQCREMPVGYIQLPVGIAGPLILDVREYHVPMVTTD</sequence>
<keyword evidence="2" id="KW-1185">Reference proteome</keyword>
<name>A0ABR2MW30_9ASPA</name>
<organism evidence="1 2">
    <name type="scientific">Platanthera guangdongensis</name>
    <dbReference type="NCBI Taxonomy" id="2320717"/>
    <lineage>
        <taxon>Eukaryota</taxon>
        <taxon>Viridiplantae</taxon>
        <taxon>Streptophyta</taxon>
        <taxon>Embryophyta</taxon>
        <taxon>Tracheophyta</taxon>
        <taxon>Spermatophyta</taxon>
        <taxon>Magnoliopsida</taxon>
        <taxon>Liliopsida</taxon>
        <taxon>Asparagales</taxon>
        <taxon>Orchidaceae</taxon>
        <taxon>Orchidoideae</taxon>
        <taxon>Orchideae</taxon>
        <taxon>Orchidinae</taxon>
        <taxon>Platanthera</taxon>
    </lineage>
</organism>
<gene>
    <name evidence="1" type="primary">HMG1</name>
    <name evidence="1" type="ORF">KSP40_PGU020432</name>
</gene>
<dbReference type="InterPro" id="IPR002202">
    <property type="entry name" value="HMG_CoA_Rdtase"/>
</dbReference>
<dbReference type="PANTHER" id="PTHR10572:SF24">
    <property type="entry name" value="3-HYDROXY-3-METHYLGLUTARYL-COENZYME A REDUCTASE"/>
    <property type="match status" value="1"/>
</dbReference>
<reference evidence="1 2" key="1">
    <citation type="journal article" date="2022" name="Nat. Plants">
        <title>Genomes of leafy and leafless Platanthera orchids illuminate the evolution of mycoheterotrophy.</title>
        <authorList>
            <person name="Li M.H."/>
            <person name="Liu K.W."/>
            <person name="Li Z."/>
            <person name="Lu H.C."/>
            <person name="Ye Q.L."/>
            <person name="Zhang D."/>
            <person name="Wang J.Y."/>
            <person name="Li Y.F."/>
            <person name="Zhong Z.M."/>
            <person name="Liu X."/>
            <person name="Yu X."/>
            <person name="Liu D.K."/>
            <person name="Tu X.D."/>
            <person name="Liu B."/>
            <person name="Hao Y."/>
            <person name="Liao X.Y."/>
            <person name="Jiang Y.T."/>
            <person name="Sun W.H."/>
            <person name="Chen J."/>
            <person name="Chen Y.Q."/>
            <person name="Ai Y."/>
            <person name="Zhai J.W."/>
            <person name="Wu S.S."/>
            <person name="Zhou Z."/>
            <person name="Hsiao Y.Y."/>
            <person name="Wu W.L."/>
            <person name="Chen Y.Y."/>
            <person name="Lin Y.F."/>
            <person name="Hsu J.L."/>
            <person name="Li C.Y."/>
            <person name="Wang Z.W."/>
            <person name="Zhao X."/>
            <person name="Zhong W.Y."/>
            <person name="Ma X.K."/>
            <person name="Ma L."/>
            <person name="Huang J."/>
            <person name="Chen G.Z."/>
            <person name="Huang M.Z."/>
            <person name="Huang L."/>
            <person name="Peng D.H."/>
            <person name="Luo Y.B."/>
            <person name="Zou S.Q."/>
            <person name="Chen S.P."/>
            <person name="Lan S."/>
            <person name="Tsai W.C."/>
            <person name="Van de Peer Y."/>
            <person name="Liu Z.J."/>
        </authorList>
    </citation>
    <scope>NUCLEOTIDE SEQUENCE [LARGE SCALE GENOMIC DNA]</scope>
    <source>
        <strain evidence="1">Lor288</strain>
    </source>
</reference>
<dbReference type="PANTHER" id="PTHR10572">
    <property type="entry name" value="3-HYDROXY-3-METHYLGLUTARYL-COENZYME A REDUCTASE"/>
    <property type="match status" value="1"/>
</dbReference>
<dbReference type="EMBL" id="JBBWWR010000004">
    <property type="protein sequence ID" value="KAK8968413.1"/>
    <property type="molecule type" value="Genomic_DNA"/>
</dbReference>
<proteinExistence type="predicted"/>
<dbReference type="Proteomes" id="UP001412067">
    <property type="component" value="Unassembled WGS sequence"/>
</dbReference>
<dbReference type="InterPro" id="IPR023282">
    <property type="entry name" value="HMG_CoA_Rdtase_N"/>
</dbReference>
<dbReference type="InterPro" id="IPR009029">
    <property type="entry name" value="HMG_CoA_Rdtase_sub-bd_dom_sf"/>
</dbReference>
<protein>
    <submittedName>
        <fullName evidence="1">3-hydroxy-3-methylglutaryl-coenzyme A reductase 1</fullName>
    </submittedName>
</protein>
<evidence type="ECO:0000313" key="1">
    <source>
        <dbReference type="EMBL" id="KAK8968413.1"/>
    </source>
</evidence>
<accession>A0ABR2MW30</accession>
<evidence type="ECO:0000313" key="2">
    <source>
        <dbReference type="Proteomes" id="UP001412067"/>
    </source>
</evidence>
<dbReference type="SUPFAM" id="SSF56542">
    <property type="entry name" value="Substrate-binding domain of HMG-CoA reductase"/>
    <property type="match status" value="1"/>
</dbReference>
<comment type="caution">
    <text evidence="1">The sequence shown here is derived from an EMBL/GenBank/DDBJ whole genome shotgun (WGS) entry which is preliminary data.</text>
</comment>
<dbReference type="PROSITE" id="PS50065">
    <property type="entry name" value="HMG_COA_REDUCTASE_4"/>
    <property type="match status" value="1"/>
</dbReference>